<dbReference type="InterPro" id="IPR003347">
    <property type="entry name" value="JmjC_dom"/>
</dbReference>
<dbReference type="Pfam" id="PF08007">
    <property type="entry name" value="JmjC_2"/>
    <property type="match status" value="1"/>
</dbReference>
<name>A0ABS9HG57_9ACTN</name>
<protein>
    <submittedName>
        <fullName evidence="5">Cupin domain-containing protein</fullName>
    </submittedName>
</protein>
<feature type="domain" description="JmjC" evidence="4">
    <location>
        <begin position="116"/>
        <end position="266"/>
    </location>
</feature>
<dbReference type="InterPro" id="IPR039994">
    <property type="entry name" value="NO66-like"/>
</dbReference>
<comment type="cofactor">
    <cofactor evidence="1">
        <name>Fe(2+)</name>
        <dbReference type="ChEBI" id="CHEBI:29033"/>
    </cofactor>
</comment>
<proteinExistence type="predicted"/>
<dbReference type="PANTHER" id="PTHR13096">
    <property type="entry name" value="MINA53 MYC INDUCED NUCLEAR ANTIGEN"/>
    <property type="match status" value="1"/>
</dbReference>
<keyword evidence="2" id="KW-0479">Metal-binding</keyword>
<evidence type="ECO:0000256" key="2">
    <source>
        <dbReference type="ARBA" id="ARBA00022723"/>
    </source>
</evidence>
<sequence length="407" mass="43189">MDHQPDDGRPGSSGPAVGAHAALSRLVGDVDDFAASTWARGPLLRPSADPGGFDDLLTAGAVDELLSERGLRTPFLRVAKAGSTHPTNAFTSPGGVGAGIADQVSDDKLTALFAGGSTIVLQALHRVWPPIIEFCQQLAADLGHPVQANAYVTPPQNQGFDDHYDVHDVFVLQIAGRKRWSIHAPVLPSPLRDQPWTDHRDDVRRAAEAEPVIDAVLEPGDTLYLPRGYLHSATALGGVTIHLTLGVHSWTRYAVAEELAALALRRLADREEARASLPLGTGLAPDDIDADLVAKLLRDALDSLDPGEVAGSLRARRRGTQRAAPIGPLAQHDFAASLSDETVVRLREHVDATLVDATITSRVASIAVEHAPADAVRRLLAGEPVVVADLGQDVARRMIEAGLVVRG</sequence>
<evidence type="ECO:0000256" key="1">
    <source>
        <dbReference type="ARBA" id="ARBA00001954"/>
    </source>
</evidence>
<dbReference type="SMART" id="SM00558">
    <property type="entry name" value="JmjC"/>
    <property type="match status" value="1"/>
</dbReference>
<comment type="caution">
    <text evidence="5">The sequence shown here is derived from an EMBL/GenBank/DDBJ whole genome shotgun (WGS) entry which is preliminary data.</text>
</comment>
<keyword evidence="6" id="KW-1185">Reference proteome</keyword>
<reference evidence="5 6" key="1">
    <citation type="submission" date="2022-01" db="EMBL/GenBank/DDBJ databases">
        <title>Nocardioides sp. nov., an actinomycete isolated from mining soil.</title>
        <authorList>
            <person name="Liu L."/>
        </authorList>
    </citation>
    <scope>NUCLEOTIDE SEQUENCE [LARGE SCALE GENOMIC DNA]</scope>
    <source>
        <strain evidence="5 6">KLBMP 9356</strain>
    </source>
</reference>
<evidence type="ECO:0000256" key="3">
    <source>
        <dbReference type="ARBA" id="ARBA00023004"/>
    </source>
</evidence>
<evidence type="ECO:0000313" key="5">
    <source>
        <dbReference type="EMBL" id="MCF6379303.1"/>
    </source>
</evidence>
<dbReference type="PANTHER" id="PTHR13096:SF9">
    <property type="entry name" value="BIFUNCTIONAL LYSINE-SPECIFIC DEMETHYLASE AND HISTIDYL-HYDROXYLASE"/>
    <property type="match status" value="1"/>
</dbReference>
<gene>
    <name evidence="5" type="ORF">L2K70_16955</name>
</gene>
<evidence type="ECO:0000259" key="4">
    <source>
        <dbReference type="PROSITE" id="PS51184"/>
    </source>
</evidence>
<dbReference type="Proteomes" id="UP001201161">
    <property type="component" value="Unassembled WGS sequence"/>
</dbReference>
<dbReference type="SUPFAM" id="SSF51197">
    <property type="entry name" value="Clavaminate synthase-like"/>
    <property type="match status" value="1"/>
</dbReference>
<dbReference type="PROSITE" id="PS51184">
    <property type="entry name" value="JMJC"/>
    <property type="match status" value="1"/>
</dbReference>
<dbReference type="RefSeq" id="WP_236404012.1">
    <property type="nucleotide sequence ID" value="NZ_JAKJHZ010000010.1"/>
</dbReference>
<accession>A0ABS9HG57</accession>
<dbReference type="Gene3D" id="2.60.120.650">
    <property type="entry name" value="Cupin"/>
    <property type="match status" value="1"/>
</dbReference>
<evidence type="ECO:0000313" key="6">
    <source>
        <dbReference type="Proteomes" id="UP001201161"/>
    </source>
</evidence>
<organism evidence="5 6">
    <name type="scientific">Nocardioides potassii</name>
    <dbReference type="NCBI Taxonomy" id="2911371"/>
    <lineage>
        <taxon>Bacteria</taxon>
        <taxon>Bacillati</taxon>
        <taxon>Actinomycetota</taxon>
        <taxon>Actinomycetes</taxon>
        <taxon>Propionibacteriales</taxon>
        <taxon>Nocardioidaceae</taxon>
        <taxon>Nocardioides</taxon>
    </lineage>
</organism>
<keyword evidence="3" id="KW-0408">Iron</keyword>
<dbReference type="EMBL" id="JAKJHZ010000010">
    <property type="protein sequence ID" value="MCF6379303.1"/>
    <property type="molecule type" value="Genomic_DNA"/>
</dbReference>